<protein>
    <recommendedName>
        <fullName evidence="5">Serine/threonine protein kinase</fullName>
    </recommendedName>
</protein>
<keyword evidence="2" id="KW-1133">Transmembrane helix</keyword>
<evidence type="ECO:0000313" key="4">
    <source>
        <dbReference type="Proteomes" id="UP001500683"/>
    </source>
</evidence>
<feature type="transmembrane region" description="Helical" evidence="2">
    <location>
        <begin position="34"/>
        <end position="57"/>
    </location>
</feature>
<keyword evidence="2" id="KW-0472">Membrane</keyword>
<sequence length="314" mass="32650">MPPGGMGPGQMPTMPSPGFPGQPPQPAPRKNGRLIALLAAGGVVAVVLLATVAVVVVRNASDEPSGPVAAEHCIDKRLDLSGKSSTLQTVPSALRVGCKSDEAKGRVTKVLRTGQGTFGGFNFSAEGCPDDSDGGARVRVSAKETQYWDVCVRNLKGPHPGDPGMGGGQLGPGDCISNSIAFNREVPCSSADWYGKVIARVATEAQCPAPRTMETAKFTSSSERRPVLCLGAGGAVLGPGDCIKDPTYSFRGPEKVECGGSEAVGKVTGRVRTQSECPAGSDKYMEAKEAYLPILCLKQLKPTLREQLGNLGRT</sequence>
<dbReference type="EMBL" id="BAAAZG010000002">
    <property type="protein sequence ID" value="GAA4061448.1"/>
    <property type="molecule type" value="Genomic_DNA"/>
</dbReference>
<keyword evidence="2" id="KW-0812">Transmembrane</keyword>
<dbReference type="Proteomes" id="UP001500683">
    <property type="component" value="Unassembled WGS sequence"/>
</dbReference>
<proteinExistence type="predicted"/>
<feature type="region of interest" description="Disordered" evidence="1">
    <location>
        <begin position="1"/>
        <end position="28"/>
    </location>
</feature>
<evidence type="ECO:0000256" key="2">
    <source>
        <dbReference type="SAM" id="Phobius"/>
    </source>
</evidence>
<gene>
    <name evidence="3" type="ORF">GCM10022214_13050</name>
</gene>
<accession>A0ABP7V804</accession>
<keyword evidence="4" id="KW-1185">Reference proteome</keyword>
<reference evidence="4" key="1">
    <citation type="journal article" date="2019" name="Int. J. Syst. Evol. Microbiol.">
        <title>The Global Catalogue of Microorganisms (GCM) 10K type strain sequencing project: providing services to taxonomists for standard genome sequencing and annotation.</title>
        <authorList>
            <consortium name="The Broad Institute Genomics Platform"/>
            <consortium name="The Broad Institute Genome Sequencing Center for Infectious Disease"/>
            <person name="Wu L."/>
            <person name="Ma J."/>
        </authorList>
    </citation>
    <scope>NUCLEOTIDE SEQUENCE [LARGE SCALE GENOMIC DNA]</scope>
    <source>
        <strain evidence="4">JCM 16702</strain>
    </source>
</reference>
<evidence type="ECO:0008006" key="5">
    <source>
        <dbReference type="Google" id="ProtNLM"/>
    </source>
</evidence>
<comment type="caution">
    <text evidence="3">The sequence shown here is derived from an EMBL/GenBank/DDBJ whole genome shotgun (WGS) entry which is preliminary data.</text>
</comment>
<name>A0ABP7V804_9ACTN</name>
<evidence type="ECO:0000256" key="1">
    <source>
        <dbReference type="SAM" id="MobiDB-lite"/>
    </source>
</evidence>
<feature type="compositionally biased region" description="Pro residues" evidence="1">
    <location>
        <begin position="14"/>
        <end position="27"/>
    </location>
</feature>
<evidence type="ECO:0000313" key="3">
    <source>
        <dbReference type="EMBL" id="GAA4061448.1"/>
    </source>
</evidence>
<organism evidence="3 4">
    <name type="scientific">Actinomadura miaoliensis</name>
    <dbReference type="NCBI Taxonomy" id="430685"/>
    <lineage>
        <taxon>Bacteria</taxon>
        <taxon>Bacillati</taxon>
        <taxon>Actinomycetota</taxon>
        <taxon>Actinomycetes</taxon>
        <taxon>Streptosporangiales</taxon>
        <taxon>Thermomonosporaceae</taxon>
        <taxon>Actinomadura</taxon>
    </lineage>
</organism>